<proteinExistence type="predicted"/>
<reference evidence="1 2" key="1">
    <citation type="submission" date="2019-09" db="EMBL/GenBank/DDBJ databases">
        <authorList>
            <person name="Depoorter E."/>
        </authorList>
    </citation>
    <scope>NUCLEOTIDE SEQUENCE [LARGE SCALE GENOMIC DNA]</scope>
    <source>
        <strain evidence="1">LMG 30113</strain>
    </source>
</reference>
<dbReference type="EMBL" id="CABVQD010000035">
    <property type="protein sequence ID" value="VWC33310.1"/>
    <property type="molecule type" value="Genomic_DNA"/>
</dbReference>
<evidence type="ECO:0000313" key="1">
    <source>
        <dbReference type="EMBL" id="VWC33310.1"/>
    </source>
</evidence>
<name>A0A6J5EQ56_9BURK</name>
<dbReference type="AlphaFoldDB" id="A0A6J5EQ56"/>
<protein>
    <submittedName>
        <fullName evidence="1">Uncharacterized protein</fullName>
    </submittedName>
</protein>
<organism evidence="1 2">
    <name type="scientific">Burkholderia paludis</name>
    <dbReference type="NCBI Taxonomy" id="1506587"/>
    <lineage>
        <taxon>Bacteria</taxon>
        <taxon>Pseudomonadati</taxon>
        <taxon>Pseudomonadota</taxon>
        <taxon>Betaproteobacteria</taxon>
        <taxon>Burkholderiales</taxon>
        <taxon>Burkholderiaceae</taxon>
        <taxon>Burkholderia</taxon>
        <taxon>Burkholderia cepacia complex</taxon>
    </lineage>
</organism>
<gene>
    <name evidence="1" type="ORF">BPA30113_06423</name>
</gene>
<accession>A0A6J5EQ56</accession>
<dbReference type="Gene3D" id="3.40.1420.10">
    <property type="entry name" value="Inhibitor of vertebrate lysozyme"/>
    <property type="match status" value="1"/>
</dbReference>
<keyword evidence="2" id="KW-1185">Reference proteome</keyword>
<dbReference type="InterPro" id="IPR036501">
    <property type="entry name" value="Inhibitor_vert_lysozyme_sf"/>
</dbReference>
<evidence type="ECO:0000313" key="2">
    <source>
        <dbReference type="Proteomes" id="UP000494330"/>
    </source>
</evidence>
<dbReference type="Proteomes" id="UP000494330">
    <property type="component" value="Unassembled WGS sequence"/>
</dbReference>
<sequence length="192" mass="20757">MKRDRGNTMRAGSGAGMSPLPGLSVLLWAALAFPLACHGQARSEAPVPQDITPASSRYKTEIFNFVDPDGDQYGTAIGRTVSAAFDDFLRQAGQGSPALRARLLSGPATEGALWKVGASREWLYHACQAHQCGVTNVALLYDEESHRTAGRLVNRCVPVWIGNPSGAERALIEQAYPVRIDTDDARIFCRKS</sequence>